<dbReference type="AlphaFoldDB" id="A0A1F6ESQ7"/>
<dbReference type="EMBL" id="MFMC01000048">
    <property type="protein sequence ID" value="OGG76647.1"/>
    <property type="molecule type" value="Genomic_DNA"/>
</dbReference>
<comment type="caution">
    <text evidence="2">The sequence shown here is derived from an EMBL/GenBank/DDBJ whole genome shotgun (WGS) entry which is preliminary data.</text>
</comment>
<sequence length="223" mass="24283">MKSLSGKPSDQPKESKGRDPKSPFPNQMLPVDIPKGATLEVARVEAGEVRKEFGVSHMMHGIVTRASGEPAEGTVLYFNGETFRVDVGRRDLSAENINRIAKLSMDLDVLITVLDSLPGQIVAAEKLIKDLSVSKDIFKDRSANSKFDPAQAISELGILISKMKPALEEQRGQWRKTIVELASLGVTQIRDQGGGLLAGLPVESMAQNFAAEAQKTKEKEEEV</sequence>
<proteinExistence type="predicted"/>
<feature type="compositionally biased region" description="Basic and acidic residues" evidence="1">
    <location>
        <begin position="10"/>
        <end position="21"/>
    </location>
</feature>
<protein>
    <submittedName>
        <fullName evidence="2">Uncharacterized protein</fullName>
    </submittedName>
</protein>
<evidence type="ECO:0000313" key="2">
    <source>
        <dbReference type="EMBL" id="OGG76647.1"/>
    </source>
</evidence>
<evidence type="ECO:0000313" key="3">
    <source>
        <dbReference type="Proteomes" id="UP000177215"/>
    </source>
</evidence>
<reference evidence="2 3" key="1">
    <citation type="journal article" date="2016" name="Nat. Commun.">
        <title>Thousands of microbial genomes shed light on interconnected biogeochemical processes in an aquifer system.</title>
        <authorList>
            <person name="Anantharaman K."/>
            <person name="Brown C.T."/>
            <person name="Hug L.A."/>
            <person name="Sharon I."/>
            <person name="Castelle C.J."/>
            <person name="Probst A.J."/>
            <person name="Thomas B.C."/>
            <person name="Singh A."/>
            <person name="Wilkins M.J."/>
            <person name="Karaoz U."/>
            <person name="Brodie E.L."/>
            <person name="Williams K.H."/>
            <person name="Hubbard S.S."/>
            <person name="Banfield J.F."/>
        </authorList>
    </citation>
    <scope>NUCLEOTIDE SEQUENCE [LARGE SCALE GENOMIC DNA]</scope>
</reference>
<organism evidence="2 3">
    <name type="scientific">Candidatus Kaiserbacteria bacterium RIFCSPLOWO2_01_FULL_54_24</name>
    <dbReference type="NCBI Taxonomy" id="1798515"/>
    <lineage>
        <taxon>Bacteria</taxon>
        <taxon>Candidatus Kaiseribacteriota</taxon>
    </lineage>
</organism>
<evidence type="ECO:0000256" key="1">
    <source>
        <dbReference type="SAM" id="MobiDB-lite"/>
    </source>
</evidence>
<gene>
    <name evidence="2" type="ORF">A3B35_03885</name>
</gene>
<dbReference type="Proteomes" id="UP000177215">
    <property type="component" value="Unassembled WGS sequence"/>
</dbReference>
<accession>A0A1F6ESQ7</accession>
<feature type="region of interest" description="Disordered" evidence="1">
    <location>
        <begin position="1"/>
        <end position="31"/>
    </location>
</feature>
<name>A0A1F6ESQ7_9BACT</name>